<evidence type="ECO:0000256" key="3">
    <source>
        <dbReference type="ARBA" id="ARBA00022833"/>
    </source>
</evidence>
<name>A0A1L0DEC4_9ASCO</name>
<proteinExistence type="inferred from homology"/>
<evidence type="ECO:0000313" key="5">
    <source>
        <dbReference type="Proteomes" id="UP000182334"/>
    </source>
</evidence>
<dbReference type="GO" id="GO:0008270">
    <property type="term" value="F:zinc ion binding"/>
    <property type="evidence" value="ECO:0007669"/>
    <property type="project" value="TreeGrafter"/>
</dbReference>
<dbReference type="Pfam" id="PF05907">
    <property type="entry name" value="CXXC_Zn-b_euk"/>
    <property type="match status" value="1"/>
</dbReference>
<dbReference type="STRING" id="45354.A0A1L0DEC4"/>
<dbReference type="Proteomes" id="UP000182334">
    <property type="component" value="Chromosome IV"/>
</dbReference>
<keyword evidence="2" id="KW-0479">Metal-binding</keyword>
<organism evidence="4 5">
    <name type="scientific">Sungouiella intermedia</name>
    <dbReference type="NCBI Taxonomy" id="45354"/>
    <lineage>
        <taxon>Eukaryota</taxon>
        <taxon>Fungi</taxon>
        <taxon>Dikarya</taxon>
        <taxon>Ascomycota</taxon>
        <taxon>Saccharomycotina</taxon>
        <taxon>Pichiomycetes</taxon>
        <taxon>Metschnikowiaceae</taxon>
        <taxon>Sungouiella</taxon>
    </lineage>
</organism>
<dbReference type="OrthoDB" id="10248838at2759"/>
<dbReference type="AlphaFoldDB" id="A0A1L0DEC4"/>
<protein>
    <submittedName>
        <fullName evidence="4">CIC11C00000000018</fullName>
    </submittedName>
</protein>
<sequence>MVKFFLKAKAELVNVTDLEPVDSPQNPYEYTFTIECTKCREVHDKPVTINTFEQHEITGSRGEASFVFRCKNCKSEHLAQVERTKQKLTIDDNGKWVKLLEIDARGLDFVKFEALGQWQCHGSNSVTQFPEVDLEDGEWYDYDDNTGEEVSVTEVSFDIARS</sequence>
<comment type="similarity">
    <text evidence="1">Belongs to the UPF0587 family.</text>
</comment>
<evidence type="ECO:0000256" key="1">
    <source>
        <dbReference type="ARBA" id="ARBA00007818"/>
    </source>
</evidence>
<dbReference type="PANTHER" id="PTHR12857:SF0">
    <property type="entry name" value="CXXC MOTIF CONTAINING ZINC BINDING PROTEIN"/>
    <property type="match status" value="1"/>
</dbReference>
<keyword evidence="5" id="KW-1185">Reference proteome</keyword>
<reference evidence="4 5" key="1">
    <citation type="submission" date="2016-10" db="EMBL/GenBank/DDBJ databases">
        <authorList>
            <person name="de Groot N.N."/>
        </authorList>
    </citation>
    <scope>NUCLEOTIDE SEQUENCE [LARGE SCALE GENOMIC DNA]</scope>
    <source>
        <strain evidence="4 5">CBS 141442</strain>
    </source>
</reference>
<evidence type="ECO:0000256" key="2">
    <source>
        <dbReference type="ARBA" id="ARBA00022723"/>
    </source>
</evidence>
<dbReference type="SUPFAM" id="SSF141678">
    <property type="entry name" value="MAL13P1.257-like"/>
    <property type="match status" value="1"/>
</dbReference>
<accession>A0A1L0DEC4</accession>
<dbReference type="InterPro" id="IPR008584">
    <property type="entry name" value="CXXC_Zn-binding_euk"/>
</dbReference>
<gene>
    <name evidence="4" type="ORF">SAMEA4029010_CIC11G00000000018</name>
</gene>
<dbReference type="PANTHER" id="PTHR12857">
    <property type="entry name" value="CXXC MOTIF CONTAINING ZINC BINDING PROTEIN"/>
    <property type="match status" value="1"/>
</dbReference>
<evidence type="ECO:0000313" key="4">
    <source>
        <dbReference type="EMBL" id="SGZ54264.1"/>
    </source>
</evidence>
<dbReference type="EMBL" id="LT635759">
    <property type="protein sequence ID" value="SGZ54264.1"/>
    <property type="molecule type" value="Genomic_DNA"/>
</dbReference>
<keyword evidence="3" id="KW-0862">Zinc</keyword>